<evidence type="ECO:0000259" key="1">
    <source>
        <dbReference type="Pfam" id="PF20803"/>
    </source>
</evidence>
<gene>
    <name evidence="2" type="ORF">A2541_02585</name>
</gene>
<dbReference type="InterPro" id="IPR048846">
    <property type="entry name" value="PaaX-like_central"/>
</dbReference>
<proteinExistence type="predicted"/>
<reference evidence="2 3" key="1">
    <citation type="journal article" date="2016" name="Nat. Commun.">
        <title>Thousands of microbial genomes shed light on interconnected biogeochemical processes in an aquifer system.</title>
        <authorList>
            <person name="Anantharaman K."/>
            <person name="Brown C.T."/>
            <person name="Hug L.A."/>
            <person name="Sharon I."/>
            <person name="Castelle C.J."/>
            <person name="Probst A.J."/>
            <person name="Thomas B.C."/>
            <person name="Singh A."/>
            <person name="Wilkins M.J."/>
            <person name="Karaoz U."/>
            <person name="Brodie E.L."/>
            <person name="Williams K.H."/>
            <person name="Hubbard S.S."/>
            <person name="Banfield J.F."/>
        </authorList>
    </citation>
    <scope>NUCLEOTIDE SEQUENCE [LARGE SCALE GENOMIC DNA]</scope>
</reference>
<protein>
    <recommendedName>
        <fullName evidence="1">Transcriptional repressor PaaX-like central Cas2-like domain-containing protein</fullName>
    </recommendedName>
</protein>
<dbReference type="Pfam" id="PF20803">
    <property type="entry name" value="PaaX_M"/>
    <property type="match status" value="1"/>
</dbReference>
<organism evidence="2 3">
    <name type="scientific">Candidatus Taylorbacteria bacterium RIFOXYD2_FULL_36_9</name>
    <dbReference type="NCBI Taxonomy" id="1802338"/>
    <lineage>
        <taxon>Bacteria</taxon>
        <taxon>Candidatus Tayloriibacteriota</taxon>
    </lineage>
</organism>
<accession>A0A1G2PET7</accession>
<dbReference type="EMBL" id="MHSQ01000026">
    <property type="protein sequence ID" value="OHA46860.1"/>
    <property type="molecule type" value="Genomic_DNA"/>
</dbReference>
<comment type="caution">
    <text evidence="2">The sequence shown here is derived from an EMBL/GenBank/DDBJ whole genome shotgun (WGS) entry which is preliminary data.</text>
</comment>
<dbReference type="SUPFAM" id="SSF143430">
    <property type="entry name" value="TTP0101/SSO1404-like"/>
    <property type="match status" value="1"/>
</dbReference>
<evidence type="ECO:0000313" key="2">
    <source>
        <dbReference type="EMBL" id="OHA46860.1"/>
    </source>
</evidence>
<feature type="domain" description="Transcriptional repressor PaaX-like central Cas2-like" evidence="1">
    <location>
        <begin position="62"/>
        <end position="114"/>
    </location>
</feature>
<evidence type="ECO:0000313" key="3">
    <source>
        <dbReference type="Proteomes" id="UP000176965"/>
    </source>
</evidence>
<name>A0A1G2PET7_9BACT</name>
<dbReference type="Proteomes" id="UP000176965">
    <property type="component" value="Unassembled WGS sequence"/>
</dbReference>
<dbReference type="AlphaFoldDB" id="A0A1G2PET7"/>
<sequence>MKKYFKYKGVTVNAFGLPVLFKDKKVIKHGESKRKYFQYRQFNFNFSLTAPKNLIVMYDLLSDRSERDWFRRQLKGFDYIMIQKSVWVGPSPLPQDFLNYLKSIGLLKKLKILKLAKPYSKLEKN</sequence>